<keyword evidence="4" id="KW-0808">Transferase</keyword>
<evidence type="ECO:0000256" key="6">
    <source>
        <dbReference type="ARBA" id="ARBA00022989"/>
    </source>
</evidence>
<feature type="transmembrane region" description="Helical" evidence="8">
    <location>
        <begin position="453"/>
        <end position="476"/>
    </location>
</feature>
<evidence type="ECO:0000256" key="7">
    <source>
        <dbReference type="ARBA" id="ARBA00023136"/>
    </source>
</evidence>
<feature type="transmembrane region" description="Helical" evidence="8">
    <location>
        <begin position="226"/>
        <end position="253"/>
    </location>
</feature>
<dbReference type="GO" id="GO:0005886">
    <property type="term" value="C:plasma membrane"/>
    <property type="evidence" value="ECO:0007669"/>
    <property type="project" value="UniProtKB-SubCell"/>
</dbReference>
<keyword evidence="7 8" id="KW-0472">Membrane</keyword>
<dbReference type="InterPro" id="IPR050297">
    <property type="entry name" value="LipidA_mod_glycosyltrf_83"/>
</dbReference>
<comment type="subcellular location">
    <subcellularLocation>
        <location evidence="1">Cell membrane</location>
        <topology evidence="1">Multi-pass membrane protein</topology>
    </subcellularLocation>
</comment>
<evidence type="ECO:0000313" key="10">
    <source>
        <dbReference type="Proteomes" id="UP000035350"/>
    </source>
</evidence>
<evidence type="ECO:0000256" key="8">
    <source>
        <dbReference type="SAM" id="Phobius"/>
    </source>
</evidence>
<feature type="transmembrane region" description="Helical" evidence="8">
    <location>
        <begin position="44"/>
        <end position="64"/>
    </location>
</feature>
<feature type="transmembrane region" description="Helical" evidence="8">
    <location>
        <begin position="404"/>
        <end position="423"/>
    </location>
</feature>
<feature type="transmembrane region" description="Helical" evidence="8">
    <location>
        <begin position="126"/>
        <end position="143"/>
    </location>
</feature>
<feature type="transmembrane region" description="Helical" evidence="8">
    <location>
        <begin position="203"/>
        <end position="220"/>
    </location>
</feature>
<keyword evidence="6 8" id="KW-1133">Transmembrane helix</keyword>
<organism evidence="9 10">
    <name type="scientific">Bacillus wiedmannii</name>
    <dbReference type="NCBI Taxonomy" id="1890302"/>
    <lineage>
        <taxon>Bacteria</taxon>
        <taxon>Bacillati</taxon>
        <taxon>Bacillota</taxon>
        <taxon>Bacilli</taxon>
        <taxon>Bacillales</taxon>
        <taxon>Bacillaceae</taxon>
        <taxon>Bacillus</taxon>
        <taxon>Bacillus cereus group</taxon>
    </lineage>
</organism>
<comment type="caution">
    <text evidence="9">The sequence shown here is derived from an EMBL/GenBank/DDBJ whole genome shotgun (WGS) entry which is preliminary data.</text>
</comment>
<proteinExistence type="predicted"/>
<dbReference type="GO" id="GO:0010041">
    <property type="term" value="P:response to iron(III) ion"/>
    <property type="evidence" value="ECO:0007669"/>
    <property type="project" value="TreeGrafter"/>
</dbReference>
<dbReference type="Proteomes" id="UP000035350">
    <property type="component" value="Unassembled WGS sequence"/>
</dbReference>
<evidence type="ECO:0000256" key="4">
    <source>
        <dbReference type="ARBA" id="ARBA00022679"/>
    </source>
</evidence>
<dbReference type="GO" id="GO:0009103">
    <property type="term" value="P:lipopolysaccharide biosynthetic process"/>
    <property type="evidence" value="ECO:0007669"/>
    <property type="project" value="UniProtKB-ARBA"/>
</dbReference>
<name>A0A0G8C5R4_9BACI</name>
<dbReference type="EMBL" id="LCYN01000027">
    <property type="protein sequence ID" value="KKZ94441.1"/>
    <property type="molecule type" value="Genomic_DNA"/>
</dbReference>
<evidence type="ECO:0000256" key="5">
    <source>
        <dbReference type="ARBA" id="ARBA00022692"/>
    </source>
</evidence>
<feature type="transmembrane region" description="Helical" evidence="8">
    <location>
        <begin position="274"/>
        <end position="293"/>
    </location>
</feature>
<dbReference type="AlphaFoldDB" id="A0A0G8C5R4"/>
<evidence type="ECO:0000313" key="9">
    <source>
        <dbReference type="EMBL" id="KKZ94441.1"/>
    </source>
</evidence>
<evidence type="ECO:0000256" key="1">
    <source>
        <dbReference type="ARBA" id="ARBA00004651"/>
    </source>
</evidence>
<dbReference type="PANTHER" id="PTHR33908">
    <property type="entry name" value="MANNOSYLTRANSFERASE YKCB-RELATED"/>
    <property type="match status" value="1"/>
</dbReference>
<dbReference type="PATRIC" id="fig|1396.433.peg.3164"/>
<evidence type="ECO:0000256" key="3">
    <source>
        <dbReference type="ARBA" id="ARBA00022676"/>
    </source>
</evidence>
<reference evidence="10" key="2">
    <citation type="submission" date="2015-04" db="EMBL/GenBank/DDBJ databases">
        <title>Draft Genome Sequences of Eight Spore-Forming Food Isolates of Bacillus cereus Genome sequencing.</title>
        <authorList>
            <person name="Krawcyk A.O."/>
            <person name="de Jong A."/>
            <person name="Eijlander R.T."/>
            <person name="Berendsen E.M."/>
            <person name="Holsappel S."/>
            <person name="Wells-Bennik M."/>
            <person name="Kuipers O.P."/>
        </authorList>
    </citation>
    <scope>NUCLEOTIDE SEQUENCE [LARGE SCALE GENOMIC DNA]</scope>
    <source>
        <strain evidence="10">B4147</strain>
    </source>
</reference>
<reference evidence="9 10" key="1">
    <citation type="journal article" date="2015" name="Genome Announc.">
        <title>Next-Generation Whole-Genome Sequencing of Eight Strains of Bacillus cereus, Isolated from Food.</title>
        <authorList>
            <person name="Krawczyk A.O."/>
            <person name="de Jong A."/>
            <person name="Eijlander R.T."/>
            <person name="Berendsen E.M."/>
            <person name="Holsappel S."/>
            <person name="Wells-Bennik M.H."/>
            <person name="Kuipers O.P."/>
        </authorList>
    </citation>
    <scope>NUCLEOTIDE SEQUENCE [LARGE SCALE GENOMIC DNA]</scope>
    <source>
        <strain evidence="9 10">B4147</strain>
    </source>
</reference>
<keyword evidence="2" id="KW-1003">Cell membrane</keyword>
<protein>
    <submittedName>
        <fullName evidence="9">Uncharacterized protein</fullName>
    </submittedName>
</protein>
<feature type="transmembrane region" description="Helical" evidence="8">
    <location>
        <begin position="12"/>
        <end position="32"/>
    </location>
</feature>
<feature type="transmembrane region" description="Helical" evidence="8">
    <location>
        <begin position="71"/>
        <end position="90"/>
    </location>
</feature>
<evidence type="ECO:0000256" key="2">
    <source>
        <dbReference type="ARBA" id="ARBA00022475"/>
    </source>
</evidence>
<feature type="transmembrane region" description="Helical" evidence="8">
    <location>
        <begin position="180"/>
        <end position="198"/>
    </location>
</feature>
<dbReference type="PANTHER" id="PTHR33908:SF3">
    <property type="entry name" value="UNDECAPRENYL PHOSPHATE-ALPHA-4-AMINO-4-DEOXY-L-ARABINOSE ARABINOSYL TRANSFERASE"/>
    <property type="match status" value="1"/>
</dbReference>
<accession>A0A0G8C5R4</accession>
<feature type="transmembrane region" description="Helical" evidence="8">
    <location>
        <begin position="150"/>
        <end position="168"/>
    </location>
</feature>
<gene>
    <name evidence="9" type="ORF">B4147_5765</name>
</gene>
<sequence>MQNTFSLKANAFFVKCLLLLCLFIYAAITWYSISIIGSTSGSRFLAIVPPLIIGLLLLLIGYIANKYMSKIVFTISLITLAFSIRLIWILNIPTPIESDFAMMYYSAVQAAKGDFSFAQNTYYTSWVYQLGFTMYQAFIIKLFGESPTLLKILNVAYCTGTTLLVYMITSKVFNEWSGRIAGVIYSLYIPSIIMSSVLTNQHLATFFFYLGFYILITKGLSHKYMWIFIGIFLSLGDIIRPLGALILIAVTIYTFLQGILGKSKQSVFHSIKKLVGIFIIFYLVHYIISYILISTGVTQYPLSNRDPLWKFTVGFNHDTKGGYSEEDAEYITSIEIGEERTVAEKKLIQERIADPKKVLFLFKDKFILMWADYDSAPMWSLFGLENKDNDIITLKDNLIKYERYIYVTTLLFGILSLLYLIIAKQNETPYTLFLLLIIGYVAIHFLIEYQTRYRYFIVPSFTIIQSYGLYICHILITKRNSIQGLK</sequence>
<keyword evidence="5 8" id="KW-0812">Transmembrane</keyword>
<feature type="transmembrane region" description="Helical" evidence="8">
    <location>
        <begin position="430"/>
        <end position="447"/>
    </location>
</feature>
<dbReference type="GO" id="GO:0016763">
    <property type="term" value="F:pentosyltransferase activity"/>
    <property type="evidence" value="ECO:0007669"/>
    <property type="project" value="TreeGrafter"/>
</dbReference>
<keyword evidence="3" id="KW-0328">Glycosyltransferase</keyword>
<dbReference type="RefSeq" id="WP_046958599.1">
    <property type="nucleotide sequence ID" value="NZ_LCYN01000027.1"/>
</dbReference>